<dbReference type="OrthoDB" id="4232626at2759"/>
<reference evidence="1" key="1">
    <citation type="submission" date="2020-01" db="EMBL/GenBank/DDBJ databases">
        <authorList>
            <consortium name="DOE Joint Genome Institute"/>
            <person name="Haridas S."/>
            <person name="Albert R."/>
            <person name="Binder M."/>
            <person name="Bloem J."/>
            <person name="Labutti K."/>
            <person name="Salamov A."/>
            <person name="Andreopoulos B."/>
            <person name="Baker S.E."/>
            <person name="Barry K."/>
            <person name="Bills G."/>
            <person name="Bluhm B.H."/>
            <person name="Cannon C."/>
            <person name="Castanera R."/>
            <person name="Culley D.E."/>
            <person name="Daum C."/>
            <person name="Ezra D."/>
            <person name="Gonzalez J.B."/>
            <person name="Henrissat B."/>
            <person name="Kuo A."/>
            <person name="Liang C."/>
            <person name="Lipzen A."/>
            <person name="Lutzoni F."/>
            <person name="Magnuson J."/>
            <person name="Mondo S."/>
            <person name="Nolan M."/>
            <person name="Ohm R."/>
            <person name="Pangilinan J."/>
            <person name="Park H.-J."/>
            <person name="Ramirez L."/>
            <person name="Alfaro M."/>
            <person name="Sun H."/>
            <person name="Tritt A."/>
            <person name="Yoshinaga Y."/>
            <person name="Zwiers L.-H."/>
            <person name="Turgeon B.G."/>
            <person name="Goodwin S.B."/>
            <person name="Spatafora J.W."/>
            <person name="Crous P.W."/>
            <person name="Grigoriev I.V."/>
        </authorList>
    </citation>
    <scope>NUCLEOTIDE SEQUENCE</scope>
    <source>
        <strain evidence="1">P77</strain>
    </source>
</reference>
<dbReference type="Proteomes" id="UP000800040">
    <property type="component" value="Unassembled WGS sequence"/>
</dbReference>
<dbReference type="EMBL" id="ML975748">
    <property type="protein sequence ID" value="KAF1828037.1"/>
    <property type="molecule type" value="Genomic_DNA"/>
</dbReference>
<gene>
    <name evidence="1" type="ORF">BDW02DRAFT_485250</name>
</gene>
<feature type="non-terminal residue" evidence="1">
    <location>
        <position position="1"/>
    </location>
</feature>
<proteinExistence type="predicted"/>
<keyword evidence="2" id="KW-1185">Reference proteome</keyword>
<evidence type="ECO:0000313" key="2">
    <source>
        <dbReference type="Proteomes" id="UP000800040"/>
    </source>
</evidence>
<feature type="non-terminal residue" evidence="1">
    <location>
        <position position="59"/>
    </location>
</feature>
<organism evidence="1 2">
    <name type="scientific">Decorospora gaudefroyi</name>
    <dbReference type="NCBI Taxonomy" id="184978"/>
    <lineage>
        <taxon>Eukaryota</taxon>
        <taxon>Fungi</taxon>
        <taxon>Dikarya</taxon>
        <taxon>Ascomycota</taxon>
        <taxon>Pezizomycotina</taxon>
        <taxon>Dothideomycetes</taxon>
        <taxon>Pleosporomycetidae</taxon>
        <taxon>Pleosporales</taxon>
        <taxon>Pleosporineae</taxon>
        <taxon>Pleosporaceae</taxon>
        <taxon>Decorospora</taxon>
    </lineage>
</organism>
<sequence length="59" mass="6874">QTGCRTLGFLPLAEWDEYNSYDEETPSRLRYSIEWKVFANNRIVAKDTEQDLVLVPSAH</sequence>
<protein>
    <submittedName>
        <fullName evidence="1">Uncharacterized protein</fullName>
    </submittedName>
</protein>
<accession>A0A6A5K0H9</accession>
<dbReference type="AlphaFoldDB" id="A0A6A5K0H9"/>
<name>A0A6A5K0H9_9PLEO</name>
<evidence type="ECO:0000313" key="1">
    <source>
        <dbReference type="EMBL" id="KAF1828037.1"/>
    </source>
</evidence>